<dbReference type="AlphaFoldDB" id="W4KI61"/>
<evidence type="ECO:0000313" key="1">
    <source>
        <dbReference type="EMBL" id="ETW85005.1"/>
    </source>
</evidence>
<sequence length="126" mass="13921">MRYGPSGRPDLTAAVHFHPISDCNQQDAMRTSGGPSQTDSKALAERFERNIQDDVKLLGTKIPREDIRKARTWWVMDRDIAGGAYVAEAQSAPSTRVALDYVSPMLVQSCMPGTYAPTKSDILFMS</sequence>
<accession>W4KI61</accession>
<reference evidence="1 2" key="1">
    <citation type="journal article" date="2012" name="New Phytol.">
        <title>Insight into trade-off between wood decay and parasitism from the genome of a fungal forest pathogen.</title>
        <authorList>
            <person name="Olson A."/>
            <person name="Aerts A."/>
            <person name="Asiegbu F."/>
            <person name="Belbahri L."/>
            <person name="Bouzid O."/>
            <person name="Broberg A."/>
            <person name="Canback B."/>
            <person name="Coutinho P.M."/>
            <person name="Cullen D."/>
            <person name="Dalman K."/>
            <person name="Deflorio G."/>
            <person name="van Diepen L.T."/>
            <person name="Dunand C."/>
            <person name="Duplessis S."/>
            <person name="Durling M."/>
            <person name="Gonthier P."/>
            <person name="Grimwood J."/>
            <person name="Fossdal C.G."/>
            <person name="Hansson D."/>
            <person name="Henrissat B."/>
            <person name="Hietala A."/>
            <person name="Himmelstrand K."/>
            <person name="Hoffmeister D."/>
            <person name="Hogberg N."/>
            <person name="James T.Y."/>
            <person name="Karlsson M."/>
            <person name="Kohler A."/>
            <person name="Kues U."/>
            <person name="Lee Y.H."/>
            <person name="Lin Y.C."/>
            <person name="Lind M."/>
            <person name="Lindquist E."/>
            <person name="Lombard V."/>
            <person name="Lucas S."/>
            <person name="Lunden K."/>
            <person name="Morin E."/>
            <person name="Murat C."/>
            <person name="Park J."/>
            <person name="Raffaello T."/>
            <person name="Rouze P."/>
            <person name="Salamov A."/>
            <person name="Schmutz J."/>
            <person name="Solheim H."/>
            <person name="Stahlberg J."/>
            <person name="Velez H."/>
            <person name="de Vries R.P."/>
            <person name="Wiebenga A."/>
            <person name="Woodward S."/>
            <person name="Yakovlev I."/>
            <person name="Garbelotto M."/>
            <person name="Martin F."/>
            <person name="Grigoriev I.V."/>
            <person name="Stenlid J."/>
        </authorList>
    </citation>
    <scope>NUCLEOTIDE SEQUENCE [LARGE SCALE GENOMIC DNA]</scope>
    <source>
        <strain evidence="1 2">TC 32-1</strain>
    </source>
</reference>
<dbReference type="GeneID" id="20675840"/>
<protein>
    <submittedName>
        <fullName evidence="1">Uncharacterized protein</fullName>
    </submittedName>
</protein>
<keyword evidence="2" id="KW-1185">Reference proteome</keyword>
<dbReference type="KEGG" id="hir:HETIRDRAFT_448270"/>
<dbReference type="Proteomes" id="UP000030671">
    <property type="component" value="Unassembled WGS sequence"/>
</dbReference>
<dbReference type="EMBL" id="KI925455">
    <property type="protein sequence ID" value="ETW85005.1"/>
    <property type="molecule type" value="Genomic_DNA"/>
</dbReference>
<dbReference type="InParanoid" id="W4KI61"/>
<evidence type="ECO:0000313" key="2">
    <source>
        <dbReference type="Proteomes" id="UP000030671"/>
    </source>
</evidence>
<proteinExistence type="predicted"/>
<dbReference type="RefSeq" id="XP_009541902.1">
    <property type="nucleotide sequence ID" value="XM_009543607.1"/>
</dbReference>
<name>W4KI61_HETIT</name>
<organism evidence="1 2">
    <name type="scientific">Heterobasidion irregulare (strain TC 32-1)</name>
    <dbReference type="NCBI Taxonomy" id="747525"/>
    <lineage>
        <taxon>Eukaryota</taxon>
        <taxon>Fungi</taxon>
        <taxon>Dikarya</taxon>
        <taxon>Basidiomycota</taxon>
        <taxon>Agaricomycotina</taxon>
        <taxon>Agaricomycetes</taxon>
        <taxon>Russulales</taxon>
        <taxon>Bondarzewiaceae</taxon>
        <taxon>Heterobasidion</taxon>
        <taxon>Heterobasidion annosum species complex</taxon>
    </lineage>
</organism>
<gene>
    <name evidence="1" type="ORF">HETIRDRAFT_448270</name>
</gene>
<dbReference type="HOGENOM" id="CLU_1981849_0_0_1"/>